<evidence type="ECO:0000313" key="1">
    <source>
        <dbReference type="EMBL" id="AKO69707.1"/>
    </source>
</evidence>
<geneLocation type="plasmid" evidence="1">
    <name>pNe-1</name>
</geneLocation>
<dbReference type="AlphaFoldDB" id="A0A0H4JD41"/>
<dbReference type="EMBL" id="KP738729">
    <property type="protein sequence ID" value="AKO69707.1"/>
    <property type="molecule type" value="Genomic_DNA"/>
</dbReference>
<name>A0A0H4JD41_9GAMM</name>
<reference evidence="1" key="1">
    <citation type="journal article" date="2015" name="Toxicon">
        <title>Production level of tetrodotoxin in Aeromonas is associated with the copy number of a plasmid.</title>
        <authorList>
            <person name="Liu J."/>
            <person name="Wei F."/>
            <person name="Lu Y."/>
            <person name="Ma T."/>
            <person name="Zhao J."/>
            <person name="Gong X."/>
            <person name="Bao B."/>
        </authorList>
    </citation>
    <scope>NUCLEOTIDE SEQUENCE</scope>
    <source>
        <strain evidence="1">Ne-1</strain>
        <plasmid evidence="1">pNe-1</plasmid>
    </source>
</reference>
<keyword evidence="1" id="KW-0614">Plasmid</keyword>
<proteinExistence type="predicted"/>
<sequence>MKKLLLPTEYYNLEENKREKYLKKVITFIEKSNNPLLKQMLIICNNKMNSHKADFLVHDFHTLFEIENRFLWMVRKSGTQLLALDDPTCEKDNWKWYNWFTAIQRNIKTELYYLVDNKNKTIKKISEAKAIQLMEELNDKYYTDLEQTTHYHSSLS</sequence>
<accession>A0A0H4JD41</accession>
<protein>
    <submittedName>
        <fullName evidence="1">Uncharacterized protein</fullName>
    </submittedName>
</protein>
<organism evidence="1">
    <name type="scientific">Aeromonas sp. Ne-1</name>
    <dbReference type="NCBI Taxonomy" id="1675689"/>
    <lineage>
        <taxon>Bacteria</taxon>
        <taxon>Pseudomonadati</taxon>
        <taxon>Pseudomonadota</taxon>
        <taxon>Gammaproteobacteria</taxon>
        <taxon>Aeromonadales</taxon>
        <taxon>Aeromonadaceae</taxon>
        <taxon>Aeromonas</taxon>
    </lineage>
</organism>
<dbReference type="RefSeq" id="WP_173026423.1">
    <property type="nucleotide sequence ID" value="NZ_KP738729.1"/>
</dbReference>